<name>A0A545UFK3_9GAMM</name>
<evidence type="ECO:0000256" key="1">
    <source>
        <dbReference type="ARBA" id="ARBA00008525"/>
    </source>
</evidence>
<gene>
    <name evidence="2" type="ORF">FLL46_06895</name>
</gene>
<protein>
    <submittedName>
        <fullName evidence="2">CbrC family protein</fullName>
    </submittedName>
</protein>
<dbReference type="Proteomes" id="UP000315439">
    <property type="component" value="Unassembled WGS sequence"/>
</dbReference>
<evidence type="ECO:0000313" key="2">
    <source>
        <dbReference type="EMBL" id="TQV88247.1"/>
    </source>
</evidence>
<sequence length="171" mass="19761">MELPNFKYHPDPIGSDSICESSEICECCGKQTGYRYKGSIYCKGDISSLCPWCIADGSAAKKYDAQFNNFYSDLPDEIVKEVQERTPGFYSFQEQDWLEHCDDACEFYGQALASDLQSLSQSEVNWILENTYLDSEEWEHLKQEHVPDSEPVIYKYVCRKCKEVFVSFDES</sequence>
<comment type="similarity">
    <text evidence="1">Belongs to the UPF0167 family.</text>
</comment>
<evidence type="ECO:0000313" key="3">
    <source>
        <dbReference type="Proteomes" id="UP000315439"/>
    </source>
</evidence>
<accession>A0A545UFK3</accession>
<dbReference type="Pfam" id="PF03691">
    <property type="entry name" value="UPF0167"/>
    <property type="match status" value="1"/>
</dbReference>
<comment type="caution">
    <text evidence="2">The sequence shown here is derived from an EMBL/GenBank/DDBJ whole genome shotgun (WGS) entry which is preliminary data.</text>
</comment>
<proteinExistence type="inferred from homology"/>
<dbReference type="AlphaFoldDB" id="A0A545UFK3"/>
<dbReference type="InterPro" id="IPR005363">
    <property type="entry name" value="UPF0167"/>
</dbReference>
<reference evidence="2 3" key="1">
    <citation type="submission" date="2019-07" db="EMBL/GenBank/DDBJ databases">
        <title>Draft genome for Aliikangiella sp. M105.</title>
        <authorList>
            <person name="Wang G."/>
        </authorList>
    </citation>
    <scope>NUCLEOTIDE SEQUENCE [LARGE SCALE GENOMIC DNA]</scope>
    <source>
        <strain evidence="2 3">M105</strain>
    </source>
</reference>
<dbReference type="RefSeq" id="WP_142892756.1">
    <property type="nucleotide sequence ID" value="NZ_ML660162.1"/>
</dbReference>
<keyword evidence="3" id="KW-1185">Reference proteome</keyword>
<organism evidence="2 3">
    <name type="scientific">Aliikangiella coralliicola</name>
    <dbReference type="NCBI Taxonomy" id="2592383"/>
    <lineage>
        <taxon>Bacteria</taxon>
        <taxon>Pseudomonadati</taxon>
        <taxon>Pseudomonadota</taxon>
        <taxon>Gammaproteobacteria</taxon>
        <taxon>Oceanospirillales</taxon>
        <taxon>Pleioneaceae</taxon>
        <taxon>Aliikangiella</taxon>
    </lineage>
</organism>
<dbReference type="EMBL" id="VIKS01000004">
    <property type="protein sequence ID" value="TQV88247.1"/>
    <property type="molecule type" value="Genomic_DNA"/>
</dbReference>
<dbReference type="OrthoDB" id="7065534at2"/>